<reference evidence="1 2" key="1">
    <citation type="submission" date="2024-11" db="EMBL/GenBank/DDBJ databases">
        <authorList>
            <person name="Heng Y.C."/>
            <person name="Lim A.C.H."/>
            <person name="Lee J.K.Y."/>
            <person name="Kittelmann S."/>
        </authorList>
    </citation>
    <scope>NUCLEOTIDE SEQUENCE [LARGE SCALE GENOMIC DNA]</scope>
    <source>
        <strain evidence="1 2">WILCCON 0269</strain>
    </source>
</reference>
<organism evidence="1 2">
    <name type="scientific">Candidatus Clostridium eludens</name>
    <dbReference type="NCBI Taxonomy" id="3381663"/>
    <lineage>
        <taxon>Bacteria</taxon>
        <taxon>Bacillati</taxon>
        <taxon>Bacillota</taxon>
        <taxon>Clostridia</taxon>
        <taxon>Eubacteriales</taxon>
        <taxon>Clostridiaceae</taxon>
        <taxon>Clostridium</taxon>
    </lineage>
</organism>
<keyword evidence="2" id="KW-1185">Reference proteome</keyword>
<name>A0ABW8STY5_9CLOT</name>
<dbReference type="EMBL" id="JBJHZX010000078">
    <property type="protein sequence ID" value="MFL0198676.1"/>
    <property type="molecule type" value="Genomic_DNA"/>
</dbReference>
<evidence type="ECO:0000313" key="2">
    <source>
        <dbReference type="Proteomes" id="UP001623660"/>
    </source>
</evidence>
<dbReference type="Proteomes" id="UP001623660">
    <property type="component" value="Unassembled WGS sequence"/>
</dbReference>
<proteinExistence type="predicted"/>
<comment type="caution">
    <text evidence="1">The sequence shown here is derived from an EMBL/GenBank/DDBJ whole genome shotgun (WGS) entry which is preliminary data.</text>
</comment>
<gene>
    <name evidence="1" type="ORF">ACJDU8_24430</name>
</gene>
<accession>A0ABW8STY5</accession>
<dbReference type="RefSeq" id="WP_406794787.1">
    <property type="nucleotide sequence ID" value="NZ_JBJHZX010000078.1"/>
</dbReference>
<evidence type="ECO:0000313" key="1">
    <source>
        <dbReference type="EMBL" id="MFL0198676.1"/>
    </source>
</evidence>
<protein>
    <submittedName>
        <fullName evidence="1">Uncharacterized protein</fullName>
    </submittedName>
</protein>
<sequence length="62" mass="7377">MIDLSRKHICPVCKREFNWRATTGINPELMAKKRLNTTEEIKIEFSESYSNKIKVPYTTMRK</sequence>